<dbReference type="PROSITE" id="PS51352">
    <property type="entry name" value="THIOREDOXIN_2"/>
    <property type="match status" value="1"/>
</dbReference>
<dbReference type="PANTHER" id="PTHR13887">
    <property type="entry name" value="GLUTATHIONE S-TRANSFERASE KAPPA"/>
    <property type="match status" value="1"/>
</dbReference>
<feature type="domain" description="Thioredoxin" evidence="6">
    <location>
        <begin position="36"/>
        <end position="228"/>
    </location>
</feature>
<proteinExistence type="predicted"/>
<protein>
    <submittedName>
        <fullName evidence="7">DsbA family protein</fullName>
    </submittedName>
</protein>
<keyword evidence="3" id="KW-1015">Disulfide bond</keyword>
<feature type="signal peptide" evidence="5">
    <location>
        <begin position="1"/>
        <end position="18"/>
    </location>
</feature>
<comment type="caution">
    <text evidence="7">The sequence shown here is derived from an EMBL/GenBank/DDBJ whole genome shotgun (WGS) entry which is preliminary data.</text>
</comment>
<dbReference type="EMBL" id="JAIGNK010000003">
    <property type="protein sequence ID" value="MBX7458666.1"/>
    <property type="molecule type" value="Genomic_DNA"/>
</dbReference>
<dbReference type="CDD" id="cd03023">
    <property type="entry name" value="DsbA_Com1_like"/>
    <property type="match status" value="1"/>
</dbReference>
<dbReference type="Pfam" id="PF18312">
    <property type="entry name" value="ScsC_N"/>
    <property type="match status" value="1"/>
</dbReference>
<dbReference type="InterPro" id="IPR041205">
    <property type="entry name" value="ScsC_N"/>
</dbReference>
<dbReference type="InterPro" id="IPR013766">
    <property type="entry name" value="Thioredoxin_domain"/>
</dbReference>
<keyword evidence="2" id="KW-0560">Oxidoreductase</keyword>
<organism evidence="7 8">
    <name type="scientific">Qipengyuania polymorpha</name>
    <dbReference type="NCBI Taxonomy" id="2867234"/>
    <lineage>
        <taxon>Bacteria</taxon>
        <taxon>Pseudomonadati</taxon>
        <taxon>Pseudomonadota</taxon>
        <taxon>Alphaproteobacteria</taxon>
        <taxon>Sphingomonadales</taxon>
        <taxon>Erythrobacteraceae</taxon>
        <taxon>Qipengyuania</taxon>
    </lineage>
</organism>
<evidence type="ECO:0000256" key="1">
    <source>
        <dbReference type="ARBA" id="ARBA00022729"/>
    </source>
</evidence>
<accession>A0ABS7J2E2</accession>
<keyword evidence="1 5" id="KW-0732">Signal</keyword>
<dbReference type="Gene3D" id="3.40.30.10">
    <property type="entry name" value="Glutaredoxin"/>
    <property type="match status" value="1"/>
</dbReference>
<gene>
    <name evidence="7" type="ORF">K3152_10460</name>
</gene>
<dbReference type="SUPFAM" id="SSF52833">
    <property type="entry name" value="Thioredoxin-like"/>
    <property type="match status" value="1"/>
</dbReference>
<evidence type="ECO:0000256" key="5">
    <source>
        <dbReference type="SAM" id="SignalP"/>
    </source>
</evidence>
<evidence type="ECO:0000256" key="3">
    <source>
        <dbReference type="ARBA" id="ARBA00023157"/>
    </source>
</evidence>
<dbReference type="PANTHER" id="PTHR13887:SF14">
    <property type="entry name" value="DISULFIDE BOND FORMATION PROTEIN D"/>
    <property type="match status" value="1"/>
</dbReference>
<evidence type="ECO:0000313" key="8">
    <source>
        <dbReference type="Proteomes" id="UP000783253"/>
    </source>
</evidence>
<evidence type="ECO:0000256" key="4">
    <source>
        <dbReference type="ARBA" id="ARBA00023284"/>
    </source>
</evidence>
<dbReference type="Proteomes" id="UP000783253">
    <property type="component" value="Unassembled WGS sequence"/>
</dbReference>
<reference evidence="7 8" key="1">
    <citation type="submission" date="2021-08" db="EMBL/GenBank/DDBJ databases">
        <title>Comparative Genomics Analysis of the Genus Qipengyuania Reveals Extensive Genetic Diversity and Metabolic Versatility, Including the Description of Fifteen Novel Species.</title>
        <authorList>
            <person name="Liu Y."/>
        </authorList>
    </citation>
    <scope>NUCLEOTIDE SEQUENCE [LARGE SCALE GENOMIC DNA]</scope>
    <source>
        <strain evidence="7 8">1NDH17</strain>
    </source>
</reference>
<name>A0ABS7J2E2_9SPHN</name>
<evidence type="ECO:0000259" key="6">
    <source>
        <dbReference type="PROSITE" id="PS51352"/>
    </source>
</evidence>
<evidence type="ECO:0000256" key="2">
    <source>
        <dbReference type="ARBA" id="ARBA00023002"/>
    </source>
</evidence>
<sequence>MRYLTTVLVALVAGFAGAAAFTYSGLGDANTREYLVSNPDILPEMANAYQTQEARQQLASIKGNVSRPFEGAVLGNPNGSKTLVKFTDYACGYCRATVADVDRLIAADPDLRVVVREWPIFNGSEVSARMGLAAAKQGKYDAFYHALFALGTPTAENVAAAARTAGVDMDVARTYGESDEVTAELARNDAMARQLGFTGTPSWVVGDQVFEGAVGYDRLAQYIEDAEG</sequence>
<keyword evidence="4" id="KW-0676">Redox-active center</keyword>
<evidence type="ECO:0000313" key="7">
    <source>
        <dbReference type="EMBL" id="MBX7458666.1"/>
    </source>
</evidence>
<feature type="chain" id="PRO_5047173633" evidence="5">
    <location>
        <begin position="19"/>
        <end position="228"/>
    </location>
</feature>
<dbReference type="InterPro" id="IPR001853">
    <property type="entry name" value="DSBA-like_thioredoxin_dom"/>
</dbReference>
<dbReference type="Pfam" id="PF01323">
    <property type="entry name" value="DSBA"/>
    <property type="match status" value="1"/>
</dbReference>
<dbReference type="InterPro" id="IPR036249">
    <property type="entry name" value="Thioredoxin-like_sf"/>
</dbReference>
<keyword evidence="8" id="KW-1185">Reference proteome</keyword>